<dbReference type="EMBL" id="JBHLZN010000003">
    <property type="protein sequence ID" value="MFB9886705.1"/>
    <property type="molecule type" value="Genomic_DNA"/>
</dbReference>
<evidence type="ECO:0000259" key="6">
    <source>
        <dbReference type="PROSITE" id="PS50893"/>
    </source>
</evidence>
<keyword evidence="1" id="KW-0813">Transport</keyword>
<keyword evidence="8" id="KW-1185">Reference proteome</keyword>
<evidence type="ECO:0000256" key="1">
    <source>
        <dbReference type="ARBA" id="ARBA00022448"/>
    </source>
</evidence>
<dbReference type="Gene3D" id="3.40.50.300">
    <property type="entry name" value="P-loop containing nucleotide triphosphate hydrolases"/>
    <property type="match status" value="1"/>
</dbReference>
<organism evidence="7 8">
    <name type="scientific">Balneatrix alpica</name>
    <dbReference type="NCBI Taxonomy" id="75684"/>
    <lineage>
        <taxon>Bacteria</taxon>
        <taxon>Pseudomonadati</taxon>
        <taxon>Pseudomonadota</taxon>
        <taxon>Gammaproteobacteria</taxon>
        <taxon>Oceanospirillales</taxon>
        <taxon>Balneatrichaceae</taxon>
        <taxon>Balneatrix</taxon>
    </lineage>
</organism>
<dbReference type="InterPro" id="IPR017871">
    <property type="entry name" value="ABC_transporter-like_CS"/>
</dbReference>
<dbReference type="InterPro" id="IPR027417">
    <property type="entry name" value="P-loop_NTPase"/>
</dbReference>
<dbReference type="PROSITE" id="PS50893">
    <property type="entry name" value="ABC_TRANSPORTER_2"/>
    <property type="match status" value="1"/>
</dbReference>
<keyword evidence="4" id="KW-1278">Translocase</keyword>
<evidence type="ECO:0000256" key="5">
    <source>
        <dbReference type="ARBA" id="ARBA00037066"/>
    </source>
</evidence>
<dbReference type="SUPFAM" id="SSF52540">
    <property type="entry name" value="P-loop containing nucleoside triphosphate hydrolases"/>
    <property type="match status" value="1"/>
</dbReference>
<keyword evidence="2" id="KW-0547">Nucleotide-binding</keyword>
<gene>
    <name evidence="7" type="ORF">ACFFLH_09805</name>
</gene>
<dbReference type="SMART" id="SM00382">
    <property type="entry name" value="AAA"/>
    <property type="match status" value="1"/>
</dbReference>
<evidence type="ECO:0000313" key="8">
    <source>
        <dbReference type="Proteomes" id="UP001589628"/>
    </source>
</evidence>
<dbReference type="PANTHER" id="PTHR42794">
    <property type="entry name" value="HEMIN IMPORT ATP-BINDING PROTEIN HMUV"/>
    <property type="match status" value="1"/>
</dbReference>
<accession>A0ABV5ZBR7</accession>
<evidence type="ECO:0000256" key="2">
    <source>
        <dbReference type="ARBA" id="ARBA00022741"/>
    </source>
</evidence>
<dbReference type="Pfam" id="PF00005">
    <property type="entry name" value="ABC_tran"/>
    <property type="match status" value="1"/>
</dbReference>
<protein>
    <submittedName>
        <fullName evidence="7">Heme ABC transporter ATP-binding protein</fullName>
    </submittedName>
</protein>
<dbReference type="CDD" id="cd03214">
    <property type="entry name" value="ABC_Iron-Siderophores_B12_Hemin"/>
    <property type="match status" value="1"/>
</dbReference>
<dbReference type="GO" id="GO:0005524">
    <property type="term" value="F:ATP binding"/>
    <property type="evidence" value="ECO:0007669"/>
    <property type="project" value="UniProtKB-KW"/>
</dbReference>
<dbReference type="NCBIfam" id="NF010068">
    <property type="entry name" value="PRK13548.1"/>
    <property type="match status" value="1"/>
</dbReference>
<comment type="function">
    <text evidence="5">Part of the ABC transporter complex HmuTUV involved in hemin import. Responsible for energy coupling to the transport system.</text>
</comment>
<dbReference type="InterPro" id="IPR003439">
    <property type="entry name" value="ABC_transporter-like_ATP-bd"/>
</dbReference>
<reference evidence="7 8" key="1">
    <citation type="submission" date="2024-09" db="EMBL/GenBank/DDBJ databases">
        <authorList>
            <person name="Sun Q."/>
            <person name="Mori K."/>
        </authorList>
    </citation>
    <scope>NUCLEOTIDE SEQUENCE [LARGE SCALE GENOMIC DNA]</scope>
    <source>
        <strain evidence="7 8">ATCC 51285</strain>
    </source>
</reference>
<keyword evidence="3 7" id="KW-0067">ATP-binding</keyword>
<dbReference type="InterPro" id="IPR003593">
    <property type="entry name" value="AAA+_ATPase"/>
</dbReference>
<evidence type="ECO:0000256" key="4">
    <source>
        <dbReference type="ARBA" id="ARBA00022967"/>
    </source>
</evidence>
<evidence type="ECO:0000313" key="7">
    <source>
        <dbReference type="EMBL" id="MFB9886705.1"/>
    </source>
</evidence>
<proteinExistence type="predicted"/>
<name>A0ABV5ZBR7_9GAMM</name>
<feature type="domain" description="ABC transporter" evidence="6">
    <location>
        <begin position="1"/>
        <end position="250"/>
    </location>
</feature>
<dbReference type="PROSITE" id="PS00211">
    <property type="entry name" value="ABC_TRANSPORTER_1"/>
    <property type="match status" value="1"/>
</dbReference>
<dbReference type="PANTHER" id="PTHR42794:SF1">
    <property type="entry name" value="HEMIN IMPORT ATP-BINDING PROTEIN HMUV"/>
    <property type="match status" value="1"/>
</dbReference>
<evidence type="ECO:0000256" key="3">
    <source>
        <dbReference type="ARBA" id="ARBA00022840"/>
    </source>
</evidence>
<sequence>MKTSDIILQAGQIRVEVGTRQLLQLEDYQLAAGQLQMLLGPNGAGKSTLLKVLSGQLSPSQGQVYLQQRPLADWSLAALARQRAVLSQQPLLAFPLRVWQVVQLGFSPWPEIKVDEVLLRHYLALVDGENWFQQSYPSLSGGEQQRVQLARVLAQLLHRFPQGTEDLTGKVLLLDEPLAALDLRYQHQVLQLLRRLCQRGLAVVCIIHDINLAALYADQLLLLQQGTPVFTGQAAQLAEADWLGQVYGVAAQAVPHVQQAKPQWQWLLPDP</sequence>
<comment type="caution">
    <text evidence="7">The sequence shown here is derived from an EMBL/GenBank/DDBJ whole genome shotgun (WGS) entry which is preliminary data.</text>
</comment>
<dbReference type="Proteomes" id="UP001589628">
    <property type="component" value="Unassembled WGS sequence"/>
</dbReference>
<dbReference type="RefSeq" id="WP_035460878.1">
    <property type="nucleotide sequence ID" value="NZ_JBHLZN010000003.1"/>
</dbReference>